<dbReference type="InterPro" id="IPR002912">
    <property type="entry name" value="ACT_dom"/>
</dbReference>
<dbReference type="EMBL" id="JADCKC010000003">
    <property type="protein sequence ID" value="MBE5037998.1"/>
    <property type="molecule type" value="Genomic_DNA"/>
</dbReference>
<dbReference type="SUPFAM" id="SSF55021">
    <property type="entry name" value="ACT-like"/>
    <property type="match status" value="1"/>
</dbReference>
<name>A0ABR9R4C1_9FIRM</name>
<dbReference type="InterPro" id="IPR045865">
    <property type="entry name" value="ACT-like_dom_sf"/>
</dbReference>
<comment type="caution">
    <text evidence="2">The sequence shown here is derived from an EMBL/GenBank/DDBJ whole genome shotgun (WGS) entry which is preliminary data.</text>
</comment>
<gene>
    <name evidence="2" type="ORF">INF35_09415</name>
</gene>
<evidence type="ECO:0000313" key="3">
    <source>
        <dbReference type="Proteomes" id="UP000768567"/>
    </source>
</evidence>
<evidence type="ECO:0000259" key="1">
    <source>
        <dbReference type="PROSITE" id="PS51671"/>
    </source>
</evidence>
<dbReference type="PROSITE" id="PS51671">
    <property type="entry name" value="ACT"/>
    <property type="match status" value="1"/>
</dbReference>
<reference evidence="2 3" key="1">
    <citation type="submission" date="2020-10" db="EMBL/GenBank/DDBJ databases">
        <title>ChiBAC.</title>
        <authorList>
            <person name="Zenner C."/>
            <person name="Hitch T.C.A."/>
            <person name="Clavel T."/>
        </authorList>
    </citation>
    <scope>NUCLEOTIDE SEQUENCE [LARGE SCALE GENOMIC DNA]</scope>
    <source>
        <strain evidence="2 3">DSM 109015</strain>
    </source>
</reference>
<proteinExistence type="predicted"/>
<dbReference type="Proteomes" id="UP000768567">
    <property type="component" value="Unassembled WGS sequence"/>
</dbReference>
<dbReference type="NCBIfam" id="NF003361">
    <property type="entry name" value="PRK04435.1"/>
    <property type="match status" value="1"/>
</dbReference>
<keyword evidence="3" id="KW-1185">Reference proteome</keyword>
<accession>A0ABR9R4C1</accession>
<sequence>MSERRFLLVDTSVLPDVFLKVLEAKQLLAAGKVTNISAAARRAGISRSAFYKYKDCVFDAETGRETITVIATLLDKTGALQSLLSGISSAGASIVTITQSRPENGAAQVEVTVRTGMMQMSVENMLMHLSRQPNVVEVHRGT</sequence>
<feature type="domain" description="ACT" evidence="1">
    <location>
        <begin position="68"/>
        <end position="142"/>
    </location>
</feature>
<protein>
    <submittedName>
        <fullName evidence="2">ACT domain-containing protein</fullName>
    </submittedName>
</protein>
<evidence type="ECO:0000313" key="2">
    <source>
        <dbReference type="EMBL" id="MBE5037998.1"/>
    </source>
</evidence>
<dbReference type="RefSeq" id="WP_193501846.1">
    <property type="nucleotide sequence ID" value="NZ_JADCKC010000003.1"/>
</dbReference>
<organism evidence="2 3">
    <name type="scientific">Gemmiger gallinarum</name>
    <dbReference type="NCBI Taxonomy" id="2779354"/>
    <lineage>
        <taxon>Bacteria</taxon>
        <taxon>Bacillati</taxon>
        <taxon>Bacillota</taxon>
        <taxon>Clostridia</taxon>
        <taxon>Eubacteriales</taxon>
        <taxon>Gemmiger</taxon>
    </lineage>
</organism>